<name>A0A1U9Z2B1_9HYPH</name>
<dbReference type="OrthoDB" id="9808689at2"/>
<dbReference type="eggNOG" id="COG1463">
    <property type="taxonomic scope" value="Bacteria"/>
</dbReference>
<dbReference type="InterPro" id="IPR003399">
    <property type="entry name" value="Mce/MlaD"/>
</dbReference>
<dbReference type="EMBL" id="CP020330">
    <property type="protein sequence ID" value="AQZ51742.1"/>
    <property type="molecule type" value="Genomic_DNA"/>
</dbReference>
<dbReference type="Pfam" id="PF02470">
    <property type="entry name" value="MlaD"/>
    <property type="match status" value="1"/>
</dbReference>
<evidence type="ECO:0000313" key="4">
    <source>
        <dbReference type="Proteomes" id="UP000191135"/>
    </source>
</evidence>
<organism evidence="3 4">
    <name type="scientific">Martelella mediterranea DSM 17316</name>
    <dbReference type="NCBI Taxonomy" id="1122214"/>
    <lineage>
        <taxon>Bacteria</taxon>
        <taxon>Pseudomonadati</taxon>
        <taxon>Pseudomonadota</taxon>
        <taxon>Alphaproteobacteria</taxon>
        <taxon>Hyphomicrobiales</taxon>
        <taxon>Aurantimonadaceae</taxon>
        <taxon>Martelella</taxon>
    </lineage>
</organism>
<gene>
    <name evidence="3" type="ORF">Mame_02413</name>
</gene>
<dbReference type="STRING" id="1122214.Mame_02413"/>
<dbReference type="PANTHER" id="PTHR36698">
    <property type="entry name" value="BLL5892 PROTEIN"/>
    <property type="match status" value="1"/>
</dbReference>
<dbReference type="RefSeq" id="WP_018063662.1">
    <property type="nucleotide sequence ID" value="NZ_AQWH01000004.1"/>
</dbReference>
<dbReference type="AlphaFoldDB" id="A0A1U9Z2B1"/>
<dbReference type="KEGG" id="mmed:Mame_02413"/>
<dbReference type="Proteomes" id="UP000191135">
    <property type="component" value="Chromosome"/>
</dbReference>
<protein>
    <submittedName>
        <fullName evidence="3">Virulence factor Mce family protein</fullName>
    </submittedName>
</protein>
<sequence length="456" mass="48819">METKANYTVVGFFVLLVLAAGAGFIFWMQEYGRQGPVADLIVRIPGSANGLSVGSAVRFNGIQVGSIKSLEIDPSDSRYTMARTQVKATTPVYKSTNAKLELQGLTGTGYIELSANGEQGDNILQESLRTDEPAELTADKSGLSNLLTTADRIMKRLDDTVGQVQKLVDDVSTPLTQTVKNVDTFTGALADNSDQIGEFLESIGRMSDTVDGLAGRLDKTVASLDVLIKAVNPEEVGKIVTNAETITTNVAVASKNLEEVITQFGDAIESYATFGKTAQDVFKQVDAIVTTIDPEKVGSSIDDFSVVMSDAKVAVASVKNVADSISAKTQSIDTAIENVSNMSIKLNQASTRVNEILVKVDELLGSDNVESLSDQARDTLVAVKQAAETLNARIGPIAANIESFSGSGLRDVRGLVSDTRRTVESLNRTIESISNDPQQFIFGSDSMKTYDGRNRY</sequence>
<keyword evidence="1" id="KW-0472">Membrane</keyword>
<keyword evidence="1" id="KW-1133">Transmembrane helix</keyword>
<accession>A0A1U9Z2B1</accession>
<proteinExistence type="predicted"/>
<dbReference type="Gene3D" id="1.20.1170.10">
    <property type="match status" value="1"/>
</dbReference>
<evidence type="ECO:0000256" key="1">
    <source>
        <dbReference type="SAM" id="Phobius"/>
    </source>
</evidence>
<feature type="transmembrane region" description="Helical" evidence="1">
    <location>
        <begin position="7"/>
        <end position="28"/>
    </location>
</feature>
<evidence type="ECO:0000313" key="3">
    <source>
        <dbReference type="EMBL" id="AQZ51742.1"/>
    </source>
</evidence>
<feature type="domain" description="Mce/MlaD" evidence="2">
    <location>
        <begin position="47"/>
        <end position="115"/>
    </location>
</feature>
<dbReference type="SUPFAM" id="SSF58100">
    <property type="entry name" value="Bacterial hemolysins"/>
    <property type="match status" value="1"/>
</dbReference>
<dbReference type="PANTHER" id="PTHR36698:SF2">
    <property type="entry name" value="MCE_MLAD DOMAIN-CONTAINING PROTEIN"/>
    <property type="match status" value="1"/>
</dbReference>
<keyword evidence="1" id="KW-0812">Transmembrane</keyword>
<keyword evidence="4" id="KW-1185">Reference proteome</keyword>
<evidence type="ECO:0000259" key="2">
    <source>
        <dbReference type="Pfam" id="PF02470"/>
    </source>
</evidence>
<reference evidence="3 4" key="1">
    <citation type="submission" date="2017-03" db="EMBL/GenBank/DDBJ databases">
        <title>Foreign affairs: Plasmid Transfer between Roseobacters and Rhizobia.</title>
        <authorList>
            <person name="Bartling P."/>
            <person name="Bunk B."/>
            <person name="Overmann J."/>
            <person name="Brinkmann H."/>
            <person name="Petersen J."/>
        </authorList>
    </citation>
    <scope>NUCLEOTIDE SEQUENCE [LARGE SCALE GENOMIC DNA]</scope>
    <source>
        <strain evidence="3 4">MACL11</strain>
    </source>
</reference>